<gene>
    <name evidence="1" type="ORF">BBM1128_00365</name>
</gene>
<dbReference type="Proteomes" id="UP000037193">
    <property type="component" value="Unassembled WGS sequence"/>
</dbReference>
<proteinExistence type="predicted"/>
<evidence type="ECO:0000313" key="1">
    <source>
        <dbReference type="EMBL" id="KOA43247.1"/>
    </source>
</evidence>
<dbReference type="EMBL" id="AVQD01000002">
    <property type="protein sequence ID" value="KOA43247.1"/>
    <property type="molecule type" value="Genomic_DNA"/>
</dbReference>
<evidence type="ECO:0000313" key="2">
    <source>
        <dbReference type="Proteomes" id="UP000037193"/>
    </source>
</evidence>
<name>A0A0L7B6Z0_BIFBR</name>
<dbReference type="PATRIC" id="fig|1365965.3.peg.71"/>
<dbReference type="RefSeq" id="WP_003827824.1">
    <property type="nucleotide sequence ID" value="NZ_AVQD01000002.1"/>
</dbReference>
<organism evidence="1 2">
    <name type="scientific">Bifidobacterium breve MCC 1128</name>
    <dbReference type="NCBI Taxonomy" id="1365965"/>
    <lineage>
        <taxon>Bacteria</taxon>
        <taxon>Bacillati</taxon>
        <taxon>Actinomycetota</taxon>
        <taxon>Actinomycetes</taxon>
        <taxon>Bifidobacteriales</taxon>
        <taxon>Bifidobacteriaceae</taxon>
        <taxon>Bifidobacterium</taxon>
    </lineage>
</organism>
<sequence>MTTYEYLISNSSPVPAEKPQPVELKLPADLKQDLLWGDTSLGQSSVLQRVNGESDGKESVYVGILVPHDGEVITVRDVESGDVIPEGIRIYDDTQEKDAVCRLDTGYFIIEMCRGTGMGEGASKWGIRHFMAKAENVDLLSSGNNAIGGFYGPFFTPENGLINPPEHVIADVDLIENGPNMSRYRLAGRIPDGLLPELQGKRFTVTFTFYRDLDLFDRVYDVDHFETEIDGRSVVDRITVGDEFEGGEGELVFDRFASYNPIPYRSGDPYAGFLKDEVRSTLSDETEVTERFAFFKELLDRDLENAHWDLYWRLFSHWENAIEPSALNRRLGHVRSLAHRASDLNDRPWVVSKDAIDVSAHEEQTVFPASSSCTAEFDSRTGRCMIWLTTQSSGAFQIVQRPQSGWVNWGTNGENECPALPIGTKIRTIYGPFGDRWRDRADESRFDGVRVAPRLS</sequence>
<accession>A0A0L7B6Z0</accession>
<reference evidence="1 2" key="1">
    <citation type="journal article" date="2015" name="Int J Genomics">
        <title>Comparative Genomics Revealed Genetic Diversity and Species/Strain-Level Differences in Carbohydrate Metabolism of Three Probiotic Bifidobacterial Species.</title>
        <authorList>
            <person name="Odamaki T."/>
            <person name="Horigome A."/>
            <person name="Sugahara H."/>
            <person name="Hashikura N."/>
            <person name="Minami J."/>
            <person name="Xiao J.Z."/>
            <person name="Abe F."/>
        </authorList>
    </citation>
    <scope>NUCLEOTIDE SEQUENCE [LARGE SCALE GENOMIC DNA]</scope>
    <source>
        <strain evidence="1 2">MCC 1128</strain>
    </source>
</reference>
<dbReference type="AlphaFoldDB" id="A0A0L7B6Z0"/>
<dbReference type="GeneID" id="29242514"/>
<comment type="caution">
    <text evidence="1">The sequence shown here is derived from an EMBL/GenBank/DDBJ whole genome shotgun (WGS) entry which is preliminary data.</text>
</comment>
<protein>
    <submittedName>
        <fullName evidence="1">Uncharacterized protein</fullName>
    </submittedName>
</protein>